<feature type="transmembrane region" description="Helical" evidence="1">
    <location>
        <begin position="21"/>
        <end position="44"/>
    </location>
</feature>
<dbReference type="EMBL" id="JASVDS010000001">
    <property type="protein sequence ID" value="MDL5030827.1"/>
    <property type="molecule type" value="Genomic_DNA"/>
</dbReference>
<sequence>MGERGRAGAVPWRRGTARRRALATGALLLAALAVVACVATVLPLELSWGLALMLLLCR</sequence>
<gene>
    <name evidence="2" type="ORF">QRD43_02820</name>
</gene>
<evidence type="ECO:0000313" key="3">
    <source>
        <dbReference type="Proteomes" id="UP001238603"/>
    </source>
</evidence>
<protein>
    <submittedName>
        <fullName evidence="2">Uncharacterized protein</fullName>
    </submittedName>
</protein>
<dbReference type="RefSeq" id="WP_285980954.1">
    <property type="nucleotide sequence ID" value="NZ_JASVDS010000001.1"/>
</dbReference>
<name>A0ABT7LD98_9BURK</name>
<evidence type="ECO:0000256" key="1">
    <source>
        <dbReference type="SAM" id="Phobius"/>
    </source>
</evidence>
<keyword evidence="1" id="KW-1133">Transmembrane helix</keyword>
<dbReference type="Proteomes" id="UP001238603">
    <property type="component" value="Unassembled WGS sequence"/>
</dbReference>
<accession>A0ABT7LD98</accession>
<comment type="caution">
    <text evidence="2">The sequence shown here is derived from an EMBL/GenBank/DDBJ whole genome shotgun (WGS) entry which is preliminary data.</text>
</comment>
<keyword evidence="3" id="KW-1185">Reference proteome</keyword>
<keyword evidence="1" id="KW-0472">Membrane</keyword>
<evidence type="ECO:0000313" key="2">
    <source>
        <dbReference type="EMBL" id="MDL5030827.1"/>
    </source>
</evidence>
<keyword evidence="1" id="KW-0812">Transmembrane</keyword>
<organism evidence="2 3">
    <name type="scientific">Roseateles subflavus</name>
    <dbReference type="NCBI Taxonomy" id="3053353"/>
    <lineage>
        <taxon>Bacteria</taxon>
        <taxon>Pseudomonadati</taxon>
        <taxon>Pseudomonadota</taxon>
        <taxon>Betaproteobacteria</taxon>
        <taxon>Burkholderiales</taxon>
        <taxon>Sphaerotilaceae</taxon>
        <taxon>Roseateles</taxon>
    </lineage>
</organism>
<proteinExistence type="predicted"/>
<reference evidence="2 3" key="1">
    <citation type="submission" date="2023-06" db="EMBL/GenBank/DDBJ databases">
        <title>Pelomonas sp. APW6 16S ribosomal RNA gene genome sequencing and assembly.</title>
        <authorList>
            <person name="Woo H."/>
        </authorList>
    </citation>
    <scope>NUCLEOTIDE SEQUENCE [LARGE SCALE GENOMIC DNA]</scope>
    <source>
        <strain evidence="2 3">APW6</strain>
    </source>
</reference>